<dbReference type="SUPFAM" id="SSF103647">
    <property type="entry name" value="TSP type-3 repeat"/>
    <property type="match status" value="1"/>
</dbReference>
<dbReference type="PANTHER" id="PTHR10199:SF100">
    <property type="entry name" value="THROMBOSPONDIN, ISOFORM A"/>
    <property type="match status" value="1"/>
</dbReference>
<dbReference type="GO" id="GO:0005509">
    <property type="term" value="F:calcium ion binding"/>
    <property type="evidence" value="ECO:0007669"/>
    <property type="project" value="InterPro"/>
</dbReference>
<keyword evidence="4" id="KW-1185">Reference proteome</keyword>
<evidence type="ECO:0000256" key="1">
    <source>
        <dbReference type="ARBA" id="ARBA00022729"/>
    </source>
</evidence>
<dbReference type="Pfam" id="PF02412">
    <property type="entry name" value="TSP_3"/>
    <property type="match status" value="2"/>
</dbReference>
<protein>
    <submittedName>
        <fullName evidence="3">Thrombospondin type 3 repeat-containing protein</fullName>
    </submittedName>
</protein>
<evidence type="ECO:0000256" key="2">
    <source>
        <dbReference type="ARBA" id="ARBA00022837"/>
    </source>
</evidence>
<sequence>MIVSLINGARCNSAAATDVARFAELVRVGLLFADYQRDHGVTGTSIDDNNQDVLLKYVIENYKDDGTNLGYDPEGQIQTLLSPPVQPTITWVRRNAQGIDEPADDALEPGAGTVYFPDSRNPTIIIYDGFDNNVYYPGCAGVSPITTSCRSSSNDFRGTLKGGITYVQRLPPFGAGQVITNIPTWVQFSIDLQGTTHRSFEFSISDYPSNLNPPNPDCRKESVSGTTSIYTSSNKCSLEQNRTYYANFRAIENDNDFTCGILESTCSVPVNENGTCPSNQCVCSSSNPCRLVVHAWSIDNDMDGVADTIDNCPNYKNPTQADDDEDGVLCNDNCPAVPNPDQAQSDGDGLGDACDNCPTVMNLDQTDTDGDRIGNACDTN</sequence>
<name>A0A839HCP6_9GAMM</name>
<dbReference type="InterPro" id="IPR003367">
    <property type="entry name" value="Thrombospondin_3-like_rpt"/>
</dbReference>
<evidence type="ECO:0000313" key="3">
    <source>
        <dbReference type="EMBL" id="MBB1126294.1"/>
    </source>
</evidence>
<gene>
    <name evidence="3" type="ORF">HUK38_08620</name>
</gene>
<dbReference type="GO" id="GO:0007155">
    <property type="term" value="P:cell adhesion"/>
    <property type="evidence" value="ECO:0007669"/>
    <property type="project" value="InterPro"/>
</dbReference>
<dbReference type="PANTHER" id="PTHR10199">
    <property type="entry name" value="THROMBOSPONDIN"/>
    <property type="match status" value="1"/>
</dbReference>
<dbReference type="Proteomes" id="UP000548632">
    <property type="component" value="Unassembled WGS sequence"/>
</dbReference>
<dbReference type="EMBL" id="JABVCQ010000016">
    <property type="protein sequence ID" value="MBB1126294.1"/>
    <property type="molecule type" value="Genomic_DNA"/>
</dbReference>
<dbReference type="AlphaFoldDB" id="A0A839HCP6"/>
<comment type="caution">
    <text evidence="3">The sequence shown here is derived from an EMBL/GenBank/DDBJ whole genome shotgun (WGS) entry which is preliminary data.</text>
</comment>
<keyword evidence="2" id="KW-0106">Calcium</keyword>
<evidence type="ECO:0000313" key="4">
    <source>
        <dbReference type="Proteomes" id="UP000548632"/>
    </source>
</evidence>
<keyword evidence="1" id="KW-0732">Signal</keyword>
<accession>A0A839HCP6</accession>
<dbReference type="Gene3D" id="4.10.1080.10">
    <property type="entry name" value="TSP type-3 repeat"/>
    <property type="match status" value="1"/>
</dbReference>
<proteinExistence type="predicted"/>
<dbReference type="InterPro" id="IPR028974">
    <property type="entry name" value="TSP_type-3_rpt"/>
</dbReference>
<organism evidence="3 4">
    <name type="scientific">Thiospirillum jenense</name>
    <dbReference type="NCBI Taxonomy" id="1653858"/>
    <lineage>
        <taxon>Bacteria</taxon>
        <taxon>Pseudomonadati</taxon>
        <taxon>Pseudomonadota</taxon>
        <taxon>Gammaproteobacteria</taxon>
        <taxon>Chromatiales</taxon>
        <taxon>Chromatiaceae</taxon>
        <taxon>Thiospirillum</taxon>
    </lineage>
</organism>
<reference evidence="3 4" key="1">
    <citation type="journal article" date="2020" name="Arch. Microbiol.">
        <title>The genome sequence of the giant phototrophic gammaproteobacterium Thiospirillum jenense gives insight into its physiological properties and phylogenetic relationships.</title>
        <authorList>
            <person name="Imhoff J.F."/>
            <person name="Meyer T.E."/>
            <person name="Kyndt J.A."/>
        </authorList>
    </citation>
    <scope>NUCLEOTIDE SEQUENCE [LARGE SCALE GENOMIC DNA]</scope>
    <source>
        <strain evidence="3 4">DSM 216</strain>
    </source>
</reference>